<sequence>MSFDLDTLFGDADVDTCPDLGSSGCPSSASSSLISSALLHDDHAPTCDDLDNLGDMIRGIELRLEQDQVIQLIKERDDWRAQAHELAKRVVELEKRMASKAATGPPMDPDFVARLNSLERENRRLVTDNLRLKDELQDVERKNSRLCNDNEGKSRKLRGANKKAKNAKDVAVKEEGKAKDAVNERDQRLKLQREQKKMMQTAQAELTRRDLIIQGLQSDLHAERSGAPHLRHDASTADETIAAFSVSLKINRRHFPLVKSMLADSQSTMTSRIEGWYEQFKKPRAEKIVGAVYVDAPDTRIGVDLNDDLVEILGGHGGPPHTGAEHSGRRSMHGLEAIARNAMDAHNCAS</sequence>
<accession>A0A6A5TYS3</accession>
<evidence type="ECO:0000313" key="3">
    <source>
        <dbReference type="Proteomes" id="UP000800035"/>
    </source>
</evidence>
<dbReference type="EMBL" id="ML976988">
    <property type="protein sequence ID" value="KAF1957785.1"/>
    <property type="molecule type" value="Genomic_DNA"/>
</dbReference>
<name>A0A6A5TYS3_9PLEO</name>
<proteinExistence type="predicted"/>
<organism evidence="2 3">
    <name type="scientific">Byssothecium circinans</name>
    <dbReference type="NCBI Taxonomy" id="147558"/>
    <lineage>
        <taxon>Eukaryota</taxon>
        <taxon>Fungi</taxon>
        <taxon>Dikarya</taxon>
        <taxon>Ascomycota</taxon>
        <taxon>Pezizomycotina</taxon>
        <taxon>Dothideomycetes</taxon>
        <taxon>Pleosporomycetidae</taxon>
        <taxon>Pleosporales</taxon>
        <taxon>Massarineae</taxon>
        <taxon>Massarinaceae</taxon>
        <taxon>Byssothecium</taxon>
    </lineage>
</organism>
<gene>
    <name evidence="2" type="ORF">CC80DRAFT_33768</name>
</gene>
<feature type="compositionally biased region" description="Basic and acidic residues" evidence="1">
    <location>
        <begin position="166"/>
        <end position="188"/>
    </location>
</feature>
<evidence type="ECO:0000256" key="1">
    <source>
        <dbReference type="SAM" id="MobiDB-lite"/>
    </source>
</evidence>
<evidence type="ECO:0000313" key="2">
    <source>
        <dbReference type="EMBL" id="KAF1957785.1"/>
    </source>
</evidence>
<dbReference type="OrthoDB" id="3796753at2759"/>
<reference evidence="2" key="1">
    <citation type="journal article" date="2020" name="Stud. Mycol.">
        <title>101 Dothideomycetes genomes: a test case for predicting lifestyles and emergence of pathogens.</title>
        <authorList>
            <person name="Haridas S."/>
            <person name="Albert R."/>
            <person name="Binder M."/>
            <person name="Bloem J."/>
            <person name="Labutti K."/>
            <person name="Salamov A."/>
            <person name="Andreopoulos B."/>
            <person name="Baker S."/>
            <person name="Barry K."/>
            <person name="Bills G."/>
            <person name="Bluhm B."/>
            <person name="Cannon C."/>
            <person name="Castanera R."/>
            <person name="Culley D."/>
            <person name="Daum C."/>
            <person name="Ezra D."/>
            <person name="Gonzalez J."/>
            <person name="Henrissat B."/>
            <person name="Kuo A."/>
            <person name="Liang C."/>
            <person name="Lipzen A."/>
            <person name="Lutzoni F."/>
            <person name="Magnuson J."/>
            <person name="Mondo S."/>
            <person name="Nolan M."/>
            <person name="Ohm R."/>
            <person name="Pangilinan J."/>
            <person name="Park H.-J."/>
            <person name="Ramirez L."/>
            <person name="Alfaro M."/>
            <person name="Sun H."/>
            <person name="Tritt A."/>
            <person name="Yoshinaga Y."/>
            <person name="Zwiers L.-H."/>
            <person name="Turgeon B."/>
            <person name="Goodwin S."/>
            <person name="Spatafora J."/>
            <person name="Crous P."/>
            <person name="Grigoriev I."/>
        </authorList>
    </citation>
    <scope>NUCLEOTIDE SEQUENCE</scope>
    <source>
        <strain evidence="2">CBS 675.92</strain>
    </source>
</reference>
<feature type="region of interest" description="Disordered" evidence="1">
    <location>
        <begin position="146"/>
        <end position="188"/>
    </location>
</feature>
<protein>
    <submittedName>
        <fullName evidence="2">Uncharacterized protein</fullName>
    </submittedName>
</protein>
<keyword evidence="3" id="KW-1185">Reference proteome</keyword>
<dbReference type="AlphaFoldDB" id="A0A6A5TYS3"/>
<dbReference type="Proteomes" id="UP000800035">
    <property type="component" value="Unassembled WGS sequence"/>
</dbReference>
<feature type="compositionally biased region" description="Basic residues" evidence="1">
    <location>
        <begin position="155"/>
        <end position="165"/>
    </location>
</feature>